<feature type="domain" description="HTH tetR-type" evidence="5">
    <location>
        <begin position="11"/>
        <end position="71"/>
    </location>
</feature>
<organism evidence="6 7">
    <name type="scientific">Ruegeria atlantica</name>
    <dbReference type="NCBI Taxonomy" id="81569"/>
    <lineage>
        <taxon>Bacteria</taxon>
        <taxon>Pseudomonadati</taxon>
        <taxon>Pseudomonadota</taxon>
        <taxon>Alphaproteobacteria</taxon>
        <taxon>Rhodobacterales</taxon>
        <taxon>Roseobacteraceae</taxon>
        <taxon>Ruegeria</taxon>
    </lineage>
</organism>
<dbReference type="InterPro" id="IPR050109">
    <property type="entry name" value="HTH-type_TetR-like_transc_reg"/>
</dbReference>
<dbReference type="FunFam" id="1.10.10.60:FF:000141">
    <property type="entry name" value="TetR family transcriptional regulator"/>
    <property type="match status" value="1"/>
</dbReference>
<keyword evidence="7" id="KW-1185">Reference proteome</keyword>
<proteinExistence type="predicted"/>
<protein>
    <submittedName>
        <fullName evidence="6">Putative HTH-type transcriptional regulator YvdT</fullName>
    </submittedName>
</protein>
<evidence type="ECO:0000313" key="7">
    <source>
        <dbReference type="Proteomes" id="UP000050786"/>
    </source>
</evidence>
<evidence type="ECO:0000256" key="4">
    <source>
        <dbReference type="PROSITE-ProRule" id="PRU00335"/>
    </source>
</evidence>
<evidence type="ECO:0000313" key="6">
    <source>
        <dbReference type="EMBL" id="CUH41950.1"/>
    </source>
</evidence>
<dbReference type="InterPro" id="IPR036271">
    <property type="entry name" value="Tet_transcr_reg_TetR-rel_C_sf"/>
</dbReference>
<dbReference type="InterPro" id="IPR039536">
    <property type="entry name" value="TetR_C_Proteobacteria"/>
</dbReference>
<dbReference type="Pfam" id="PF14246">
    <property type="entry name" value="TetR_C_7"/>
    <property type="match status" value="1"/>
</dbReference>
<dbReference type="Proteomes" id="UP000050786">
    <property type="component" value="Unassembled WGS sequence"/>
</dbReference>
<dbReference type="GO" id="GO:0000976">
    <property type="term" value="F:transcription cis-regulatory region binding"/>
    <property type="evidence" value="ECO:0007669"/>
    <property type="project" value="TreeGrafter"/>
</dbReference>
<sequence>MTEAAAILRTGRKFDQVLRGAREVFMADGFEGASVDDIARAAGVSKATLYSYFPDKRLLFMEVAQVECRRMAENVVAMVDDCKPAREVLTIAATELTAFLVSDFSQQMFRICIAERDRFPELGQTFYEAGPQNGQRQMVEYLEKAVNKGELAIDNLQLAAEQFSELCKVRIWTRAAIGVQKSFSKAELDAIATQAVDMFMARYGA</sequence>
<dbReference type="SUPFAM" id="SSF46689">
    <property type="entry name" value="Homeodomain-like"/>
    <property type="match status" value="1"/>
</dbReference>
<evidence type="ECO:0000256" key="3">
    <source>
        <dbReference type="ARBA" id="ARBA00023163"/>
    </source>
</evidence>
<keyword evidence="1" id="KW-0805">Transcription regulation</keyword>
<dbReference type="SUPFAM" id="SSF48498">
    <property type="entry name" value="Tetracyclin repressor-like, C-terminal domain"/>
    <property type="match status" value="1"/>
</dbReference>
<dbReference type="PANTHER" id="PTHR30055:SF146">
    <property type="entry name" value="HTH-TYPE TRANSCRIPTIONAL DUAL REGULATOR CECR"/>
    <property type="match status" value="1"/>
</dbReference>
<dbReference type="Pfam" id="PF00440">
    <property type="entry name" value="TetR_N"/>
    <property type="match status" value="1"/>
</dbReference>
<dbReference type="PRINTS" id="PR00455">
    <property type="entry name" value="HTHTETR"/>
</dbReference>
<dbReference type="Gene3D" id="1.10.357.10">
    <property type="entry name" value="Tetracycline Repressor, domain 2"/>
    <property type="match status" value="1"/>
</dbReference>
<dbReference type="PROSITE" id="PS50977">
    <property type="entry name" value="HTH_TETR_2"/>
    <property type="match status" value="1"/>
</dbReference>
<dbReference type="GO" id="GO:0003700">
    <property type="term" value="F:DNA-binding transcription factor activity"/>
    <property type="evidence" value="ECO:0007669"/>
    <property type="project" value="TreeGrafter"/>
</dbReference>
<dbReference type="Gene3D" id="1.10.10.60">
    <property type="entry name" value="Homeodomain-like"/>
    <property type="match status" value="1"/>
</dbReference>
<dbReference type="InterPro" id="IPR009057">
    <property type="entry name" value="Homeodomain-like_sf"/>
</dbReference>
<dbReference type="InterPro" id="IPR023772">
    <property type="entry name" value="DNA-bd_HTH_TetR-type_CS"/>
</dbReference>
<reference evidence="7" key="1">
    <citation type="submission" date="2015-09" db="EMBL/GenBank/DDBJ databases">
        <authorList>
            <person name="Rodrigo-Torres L."/>
            <person name="Arahal D.R."/>
        </authorList>
    </citation>
    <scope>NUCLEOTIDE SEQUENCE [LARGE SCALE GENOMIC DNA]</scope>
    <source>
        <strain evidence="7">CECT 4293</strain>
    </source>
</reference>
<keyword evidence="3" id="KW-0804">Transcription</keyword>
<dbReference type="RefSeq" id="WP_058272076.1">
    <property type="nucleotide sequence ID" value="NZ_CYPS01000011.1"/>
</dbReference>
<feature type="DNA-binding region" description="H-T-H motif" evidence="4">
    <location>
        <begin position="34"/>
        <end position="53"/>
    </location>
</feature>
<dbReference type="InterPro" id="IPR001647">
    <property type="entry name" value="HTH_TetR"/>
</dbReference>
<evidence type="ECO:0000256" key="1">
    <source>
        <dbReference type="ARBA" id="ARBA00023015"/>
    </source>
</evidence>
<gene>
    <name evidence="6" type="primary">yvdT_1</name>
    <name evidence="6" type="ORF">RUM4293_00834</name>
</gene>
<evidence type="ECO:0000259" key="5">
    <source>
        <dbReference type="PROSITE" id="PS50977"/>
    </source>
</evidence>
<dbReference type="AlphaFoldDB" id="A0A0P1E425"/>
<name>A0A0P1E425_9RHOB</name>
<evidence type="ECO:0000256" key="2">
    <source>
        <dbReference type="ARBA" id="ARBA00023125"/>
    </source>
</evidence>
<dbReference type="PROSITE" id="PS01081">
    <property type="entry name" value="HTH_TETR_1"/>
    <property type="match status" value="1"/>
</dbReference>
<dbReference type="PANTHER" id="PTHR30055">
    <property type="entry name" value="HTH-TYPE TRANSCRIPTIONAL REGULATOR RUTR"/>
    <property type="match status" value="1"/>
</dbReference>
<dbReference type="EMBL" id="CYPS01000011">
    <property type="protein sequence ID" value="CUH41950.1"/>
    <property type="molecule type" value="Genomic_DNA"/>
</dbReference>
<accession>A0A0P1E425</accession>
<keyword evidence="2 4" id="KW-0238">DNA-binding</keyword>